<reference evidence="1 2" key="1">
    <citation type="journal article" date="2010" name="J. Bacteriol.">
        <title>Genome sequence of the dioxin-mineralizing bacterium Sphingomonas wittichii RW1.</title>
        <authorList>
            <person name="Miller T.R."/>
            <person name="Delcher A.L."/>
            <person name="Salzberg S.L."/>
            <person name="Saunders E."/>
            <person name="Detter J.C."/>
            <person name="Halden R.U."/>
        </authorList>
    </citation>
    <scope>NUCLEOTIDE SEQUENCE [LARGE SCALE GENOMIC DNA]</scope>
    <source>
        <strain evidence="2">DSM 6014 / CCUG 31198 / JCM 15750 / NBRC 105917 / EY 4224 / RW1</strain>
    </source>
</reference>
<keyword evidence="1" id="KW-0614">Plasmid</keyword>
<accession>A0A9J9LF42</accession>
<evidence type="ECO:0000313" key="2">
    <source>
        <dbReference type="Proteomes" id="UP000001989"/>
    </source>
</evidence>
<dbReference type="AlphaFoldDB" id="A0A9J9LF42"/>
<sequence length="633" mass="69942">MDLQSIKPVFATAKVSSALLIDDAFDPLPDIEPDAFQAGFQLVEEDDAVETAYQAIGGAWPVDQNGFSTALTTDNALREQIEQALAGPADSPLGRLAQALFGVAAENHRAKIAPLQALCALLQQVGIEPTAIGSTGKPKGRKKRFPLIFLDYYLGEDGLPSVDRSIEKIKDVLTGYPDDEKPIVVLMSSELRDENLADQFREKANLLGCQFKFVTKDKFTGAAFEFVSSLADRAEFIGQSRVLSEFVRSWRDALEGAIGAFEKEIKSLDLQDFYFIWEKAGEGKNNRFGEHLSSLFEGYLRKQIEDADALLTATEKVNKLSFSTMPPGPLVPSDTVARLAHAAAFRDIDPFPENYTGPPLGIDLGELFIRDRTIPAARGRKKARELVAMMVISQACDLEHGKVGTVLMVEGTVQLRTASTRDTNEEAHRRLRVDIFQYENGVGEKEDLIIEWDAQRLRTFNVDTFHKDMRAAGFDRVARLRPVHALAMQQKFAANLTRVGMPDALPAYRYGGMEVHVAGPGDNTLIRLMDPVPKADKPMCVVGEDPRRMVVTDPALERVRSALRAADPAQFAEGAIEALRTEFDDIKKLRRMRSCELQAGKRDLGAVLIVDGPLGDGFKRPAKVRIILSHFTP</sequence>
<dbReference type="KEGG" id="swi:Swit_5324"/>
<gene>
    <name evidence="1" type="ordered locus">Swit_5324</name>
</gene>
<organism evidence="1 2">
    <name type="scientific">Rhizorhabdus wittichii (strain DSM 6014 / CCUG 31198 / JCM 15750 / NBRC 105917 / EY 4224 / RW1)</name>
    <name type="common">Sphingomonas wittichii</name>
    <dbReference type="NCBI Taxonomy" id="392499"/>
    <lineage>
        <taxon>Bacteria</taxon>
        <taxon>Pseudomonadati</taxon>
        <taxon>Pseudomonadota</taxon>
        <taxon>Alphaproteobacteria</taxon>
        <taxon>Sphingomonadales</taxon>
        <taxon>Sphingomonadaceae</taxon>
        <taxon>Rhizorhabdus</taxon>
    </lineage>
</organism>
<name>A0A9J9LF42_RHIWR</name>
<geneLocation type="plasmid" evidence="1 2">
    <name>pSWIT01</name>
</geneLocation>
<proteinExistence type="predicted"/>
<dbReference type="EMBL" id="CP000700">
    <property type="protein sequence ID" value="ABQ71432.1"/>
    <property type="molecule type" value="Genomic_DNA"/>
</dbReference>
<evidence type="ECO:0000313" key="1">
    <source>
        <dbReference type="EMBL" id="ABQ71432.1"/>
    </source>
</evidence>
<dbReference type="Proteomes" id="UP000001989">
    <property type="component" value="Plasmid pSWIT01"/>
</dbReference>
<evidence type="ECO:0008006" key="3">
    <source>
        <dbReference type="Google" id="ProtNLM"/>
    </source>
</evidence>
<protein>
    <recommendedName>
        <fullName evidence="3">Response receiver domain-containing protein</fullName>
    </recommendedName>
</protein>
<keyword evidence="2" id="KW-1185">Reference proteome</keyword>